<dbReference type="SUPFAM" id="SSF54171">
    <property type="entry name" value="DNA-binding domain"/>
    <property type="match status" value="1"/>
</dbReference>
<evidence type="ECO:0000256" key="10">
    <source>
        <dbReference type="SAM" id="MobiDB-lite"/>
    </source>
</evidence>
<evidence type="ECO:0000256" key="8">
    <source>
        <dbReference type="ARBA" id="ARBA00024343"/>
    </source>
</evidence>
<dbReference type="InterPro" id="IPR036955">
    <property type="entry name" value="AP2/ERF_dom_sf"/>
</dbReference>
<evidence type="ECO:0000313" key="13">
    <source>
        <dbReference type="Proteomes" id="UP000239757"/>
    </source>
</evidence>
<dbReference type="Proteomes" id="UP000239757">
    <property type="component" value="Unassembled WGS sequence"/>
</dbReference>
<keyword evidence="2" id="KW-0936">Ethylene signaling pathway</keyword>
<feature type="compositionally biased region" description="Basic residues" evidence="10">
    <location>
        <begin position="1"/>
        <end position="11"/>
    </location>
</feature>
<feature type="domain" description="AP2/ERF" evidence="11">
    <location>
        <begin position="115"/>
        <end position="174"/>
    </location>
</feature>
<evidence type="ECO:0000256" key="7">
    <source>
        <dbReference type="ARBA" id="ARBA00023242"/>
    </source>
</evidence>
<dbReference type="PANTHER" id="PTHR31194">
    <property type="entry name" value="SHN SHINE , DNA BINDING / TRANSCRIPTION FACTOR"/>
    <property type="match status" value="1"/>
</dbReference>
<dbReference type="PROSITE" id="PS51032">
    <property type="entry name" value="AP2_ERF"/>
    <property type="match status" value="1"/>
</dbReference>
<dbReference type="InterPro" id="IPR001471">
    <property type="entry name" value="AP2/ERF_dom"/>
</dbReference>
<name>A0A2P5VN62_GOSBA</name>
<dbReference type="OrthoDB" id="1917565at2759"/>
<comment type="similarity">
    <text evidence="8">Belongs to the AP2/ERF transcription factor family. ERF subfamily.</text>
</comment>
<dbReference type="GO" id="GO:0003700">
    <property type="term" value="F:DNA-binding transcription factor activity"/>
    <property type="evidence" value="ECO:0007669"/>
    <property type="project" value="InterPro"/>
</dbReference>
<evidence type="ECO:0000256" key="5">
    <source>
        <dbReference type="ARBA" id="ARBA00023159"/>
    </source>
</evidence>
<comment type="function">
    <text evidence="9">Probably acts as a transcriptional activator. Binds to the GCC-box pathogenesis-related promoter element. May be involved in the regulation of gene expression by stress factors and by components of stress signal transduction pathways.</text>
</comment>
<feature type="region of interest" description="Disordered" evidence="10">
    <location>
        <begin position="76"/>
        <end position="106"/>
    </location>
</feature>
<dbReference type="EMBL" id="KZ671919">
    <property type="protein sequence ID" value="PPR80285.1"/>
    <property type="molecule type" value="Genomic_DNA"/>
</dbReference>
<dbReference type="AlphaFoldDB" id="A0A2P5VN62"/>
<feature type="region of interest" description="Disordered" evidence="10">
    <location>
        <begin position="1"/>
        <end position="64"/>
    </location>
</feature>
<evidence type="ECO:0000313" key="12">
    <source>
        <dbReference type="EMBL" id="PPR80285.1"/>
    </source>
</evidence>
<dbReference type="PIRSF" id="PIRSF038123">
    <property type="entry name" value="PTI6"/>
    <property type="match status" value="1"/>
</dbReference>
<evidence type="ECO:0000256" key="6">
    <source>
        <dbReference type="ARBA" id="ARBA00023163"/>
    </source>
</evidence>
<dbReference type="InterPro" id="IPR016177">
    <property type="entry name" value="DNA-bd_dom_sf"/>
</dbReference>
<feature type="compositionally biased region" description="Polar residues" evidence="10">
    <location>
        <begin position="81"/>
        <end position="93"/>
    </location>
</feature>
<dbReference type="Gene3D" id="3.30.730.10">
    <property type="entry name" value="AP2/ERF domain"/>
    <property type="match status" value="1"/>
</dbReference>
<keyword evidence="3" id="KW-0805">Transcription regulation</keyword>
<keyword evidence="5" id="KW-0010">Activator</keyword>
<protein>
    <recommendedName>
        <fullName evidence="11">AP2/ERF domain-containing protein</fullName>
    </recommendedName>
</protein>
<dbReference type="CDD" id="cd00018">
    <property type="entry name" value="AP2"/>
    <property type="match status" value="1"/>
</dbReference>
<evidence type="ECO:0000256" key="4">
    <source>
        <dbReference type="ARBA" id="ARBA00023125"/>
    </source>
</evidence>
<dbReference type="GO" id="GO:0009873">
    <property type="term" value="P:ethylene-activated signaling pathway"/>
    <property type="evidence" value="ECO:0007669"/>
    <property type="project" value="UniProtKB-KW"/>
</dbReference>
<evidence type="ECO:0000256" key="2">
    <source>
        <dbReference type="ARBA" id="ARBA00022745"/>
    </source>
</evidence>
<evidence type="ECO:0000256" key="3">
    <source>
        <dbReference type="ARBA" id="ARBA00023015"/>
    </source>
</evidence>
<dbReference type="Pfam" id="PF00847">
    <property type="entry name" value="AP2"/>
    <property type="match status" value="1"/>
</dbReference>
<gene>
    <name evidence="12" type="ORF">GOBAR_AA40430</name>
</gene>
<evidence type="ECO:0000259" key="11">
    <source>
        <dbReference type="PROSITE" id="PS51032"/>
    </source>
</evidence>
<dbReference type="InterPro" id="IPR050913">
    <property type="entry name" value="AP2/ERF_ERF"/>
</dbReference>
<keyword evidence="7" id="KW-0539">Nucleus</keyword>
<keyword evidence="6" id="KW-0804">Transcription</keyword>
<dbReference type="SMART" id="SM00380">
    <property type="entry name" value="AP2"/>
    <property type="match status" value="1"/>
</dbReference>
<keyword evidence="4" id="KW-0238">DNA-binding</keyword>
<dbReference type="GO" id="GO:0003677">
    <property type="term" value="F:DNA binding"/>
    <property type="evidence" value="ECO:0007669"/>
    <property type="project" value="UniProtKB-KW"/>
</dbReference>
<accession>A0A2P5VN62</accession>
<sequence length="299" mass="32659">MNLSKSGKKPKKPESTMSEEETQMTRKVRVIFHDPYATDSSSSEDESEGSAARKAPRGRRFVREIRVPVLGLAPQVKPLESETSSQDSNSKTPTSRKRVLSKTLEDKPLVAKTKKPVGVRQRKWGKWAAEIRHPLKKTRIWLGTYDTLEEAAKAYEAKKLEFEALTVAAAASASSDKTNDLSCSAAASHNNTVPSASEESESLVSHTSPSSMHELDTSASVSVSNNNDDCVGQELNIDAEAADYLFVNDFGMMLEDYCSIEDLSICGIGADEPSDLPDCDFSTDDFVFDEVAPLNIACP</sequence>
<evidence type="ECO:0000256" key="1">
    <source>
        <dbReference type="ARBA" id="ARBA00004123"/>
    </source>
</evidence>
<dbReference type="FunFam" id="3.30.730.10:FF:000005">
    <property type="entry name" value="ethylene-responsive transcription factor RAP2-11"/>
    <property type="match status" value="1"/>
</dbReference>
<proteinExistence type="inferred from homology"/>
<dbReference type="PANTHER" id="PTHR31194:SF62">
    <property type="entry name" value="ETHYLENE-RESPONSIVE TRANSCRIPTION FACTOR ERF118"/>
    <property type="match status" value="1"/>
</dbReference>
<organism evidence="12 13">
    <name type="scientific">Gossypium barbadense</name>
    <name type="common">Sea Island cotton</name>
    <name type="synonym">Hibiscus barbadensis</name>
    <dbReference type="NCBI Taxonomy" id="3634"/>
    <lineage>
        <taxon>Eukaryota</taxon>
        <taxon>Viridiplantae</taxon>
        <taxon>Streptophyta</taxon>
        <taxon>Embryophyta</taxon>
        <taxon>Tracheophyta</taxon>
        <taxon>Spermatophyta</taxon>
        <taxon>Magnoliopsida</taxon>
        <taxon>eudicotyledons</taxon>
        <taxon>Gunneridae</taxon>
        <taxon>Pentapetalae</taxon>
        <taxon>rosids</taxon>
        <taxon>malvids</taxon>
        <taxon>Malvales</taxon>
        <taxon>Malvaceae</taxon>
        <taxon>Malvoideae</taxon>
        <taxon>Gossypium</taxon>
    </lineage>
</organism>
<feature type="region of interest" description="Disordered" evidence="10">
    <location>
        <begin position="183"/>
        <end position="223"/>
    </location>
</feature>
<reference evidence="12 13" key="1">
    <citation type="submission" date="2015-01" db="EMBL/GenBank/DDBJ databases">
        <title>Genome of allotetraploid Gossypium barbadense reveals genomic plasticity and fiber elongation in cotton evolution.</title>
        <authorList>
            <person name="Chen X."/>
            <person name="Liu X."/>
            <person name="Zhao B."/>
            <person name="Zheng H."/>
            <person name="Hu Y."/>
            <person name="Lu G."/>
            <person name="Yang C."/>
            <person name="Chen J."/>
            <person name="Shan C."/>
            <person name="Zhang L."/>
            <person name="Zhou Y."/>
            <person name="Wang L."/>
            <person name="Guo W."/>
            <person name="Bai Y."/>
            <person name="Ruan J."/>
            <person name="Shangguan X."/>
            <person name="Mao Y."/>
            <person name="Jiang J."/>
            <person name="Zhu Y."/>
            <person name="Lei J."/>
            <person name="Kang H."/>
            <person name="Chen S."/>
            <person name="He X."/>
            <person name="Wang R."/>
            <person name="Wang Y."/>
            <person name="Chen J."/>
            <person name="Wang L."/>
            <person name="Yu S."/>
            <person name="Wang B."/>
            <person name="Wei J."/>
            <person name="Song S."/>
            <person name="Lu X."/>
            <person name="Gao Z."/>
            <person name="Gu W."/>
            <person name="Deng X."/>
            <person name="Ma D."/>
            <person name="Wang S."/>
            <person name="Liang W."/>
            <person name="Fang L."/>
            <person name="Cai C."/>
            <person name="Zhu X."/>
            <person name="Zhou B."/>
            <person name="Zhang Y."/>
            <person name="Chen Z."/>
            <person name="Xu S."/>
            <person name="Zhu R."/>
            <person name="Wang S."/>
            <person name="Zhang T."/>
            <person name="Zhao G."/>
        </authorList>
    </citation>
    <scope>NUCLEOTIDE SEQUENCE [LARGE SCALE GENOMIC DNA]</scope>
    <source>
        <strain evidence="13">cv. Xinhai21</strain>
        <tissue evidence="12">Leaf</tissue>
    </source>
</reference>
<comment type="subcellular location">
    <subcellularLocation>
        <location evidence="1">Nucleus</location>
    </subcellularLocation>
</comment>
<dbReference type="GO" id="GO:0005634">
    <property type="term" value="C:nucleus"/>
    <property type="evidence" value="ECO:0007669"/>
    <property type="project" value="UniProtKB-SubCell"/>
</dbReference>
<dbReference type="PRINTS" id="PR00367">
    <property type="entry name" value="ETHRSPELEMNT"/>
</dbReference>
<evidence type="ECO:0000256" key="9">
    <source>
        <dbReference type="ARBA" id="ARBA00037379"/>
    </source>
</evidence>
<feature type="compositionally biased region" description="Polar residues" evidence="10">
    <location>
        <begin position="183"/>
        <end position="211"/>
    </location>
</feature>